<dbReference type="GeneID" id="30009545"/>
<dbReference type="PANTHER" id="PTHR46015:SF1">
    <property type="entry name" value="HOMOCYSTEINE S-METHYLTRANSFERASE-LIKE ISOFORM 1"/>
    <property type="match status" value="1"/>
</dbReference>
<evidence type="ECO:0000256" key="1">
    <source>
        <dbReference type="ARBA" id="ARBA00022603"/>
    </source>
</evidence>
<dbReference type="InterPro" id="IPR003726">
    <property type="entry name" value="HCY_dom"/>
</dbReference>
<dbReference type="Proteomes" id="UP000078343">
    <property type="component" value="Unassembled WGS sequence"/>
</dbReference>
<sequence length="331" mass="36797">MTPSLLHRPILLLDGGLGTTLEDEHGVKFSTATPLWSSHLLVDGVEILKTVQRDFAEAGADIILTATYQASLHGFKNTRTTNENGVEREEARRYMLSAVRIAREAFNGRPGLVALSLGAYGATMVPSTEYSGKYGAMTEDDLLNFHLERIVCFVDSDEWTDIDLVAIETLPRIDEVRAVRRMMQRVSDKEYWISCVFPNGQEELPDGTVVGELVKTLLEGERTPYAIGINCTKVSNIAGLVKRFEDAANALALDLPRLVIYPDGAGGQVYDTRLQQWVGGDEGQLSWDQQVYSIVKDVQERSKWKGILVGGCCKTRPEHIKKLAAKLRELR</sequence>
<dbReference type="GO" id="GO:0046872">
    <property type="term" value="F:metal ion binding"/>
    <property type="evidence" value="ECO:0007669"/>
    <property type="project" value="UniProtKB-KW"/>
</dbReference>
<dbReference type="AlphaFoldDB" id="A0A178ZMX4"/>
<evidence type="ECO:0000256" key="2">
    <source>
        <dbReference type="ARBA" id="ARBA00022679"/>
    </source>
</evidence>
<dbReference type="STRING" id="1367422.A0A178ZMX4"/>
<comment type="caution">
    <text evidence="7">The sequence shown here is derived from an EMBL/GenBank/DDBJ whole genome shotgun (WGS) entry which is preliminary data.</text>
</comment>
<organism evidence="7 8">
    <name type="scientific">Fonsecaea erecta</name>
    <dbReference type="NCBI Taxonomy" id="1367422"/>
    <lineage>
        <taxon>Eukaryota</taxon>
        <taxon>Fungi</taxon>
        <taxon>Dikarya</taxon>
        <taxon>Ascomycota</taxon>
        <taxon>Pezizomycotina</taxon>
        <taxon>Eurotiomycetes</taxon>
        <taxon>Chaetothyriomycetidae</taxon>
        <taxon>Chaetothyriales</taxon>
        <taxon>Herpotrichiellaceae</taxon>
        <taxon>Fonsecaea</taxon>
    </lineage>
</organism>
<name>A0A178ZMX4_9EURO</name>
<dbReference type="GO" id="GO:0032259">
    <property type="term" value="P:methylation"/>
    <property type="evidence" value="ECO:0007669"/>
    <property type="project" value="UniProtKB-KW"/>
</dbReference>
<evidence type="ECO:0000256" key="4">
    <source>
        <dbReference type="ARBA" id="ARBA00022833"/>
    </source>
</evidence>
<keyword evidence="2 5" id="KW-0808">Transferase</keyword>
<keyword evidence="3 5" id="KW-0479">Metal-binding</keyword>
<accession>A0A178ZMX4</accession>
<keyword evidence="4 5" id="KW-0862">Zinc</keyword>
<evidence type="ECO:0000256" key="3">
    <source>
        <dbReference type="ARBA" id="ARBA00022723"/>
    </source>
</evidence>
<keyword evidence="8" id="KW-1185">Reference proteome</keyword>
<feature type="binding site" evidence="5">
    <location>
        <position position="231"/>
    </location>
    <ligand>
        <name>Zn(2+)</name>
        <dbReference type="ChEBI" id="CHEBI:29105"/>
    </ligand>
</feature>
<keyword evidence="1 5" id="KW-0489">Methyltransferase</keyword>
<dbReference type="RefSeq" id="XP_018693742.1">
    <property type="nucleotide sequence ID" value="XM_018836889.1"/>
</dbReference>
<dbReference type="OrthoDB" id="261426at2759"/>
<reference evidence="7 8" key="1">
    <citation type="submission" date="2016-04" db="EMBL/GenBank/DDBJ databases">
        <title>Draft genome of Fonsecaea erecta CBS 125763.</title>
        <authorList>
            <person name="Weiss V.A."/>
            <person name="Vicente V.A."/>
            <person name="Raittz R.T."/>
            <person name="Moreno L.F."/>
            <person name="De Souza E.M."/>
            <person name="Pedrosa F.O."/>
            <person name="Steffens M.B."/>
            <person name="Faoro H."/>
            <person name="Tadra-Sfeir M.Z."/>
            <person name="Najafzadeh M.J."/>
            <person name="Felipe M.S."/>
            <person name="Teixeira M."/>
            <person name="Sun J."/>
            <person name="Xi L."/>
            <person name="Gomes R."/>
            <person name="De Azevedo C.M."/>
            <person name="Salgado C.G."/>
            <person name="Da Silva M.B."/>
            <person name="Nascimento M.F."/>
            <person name="Queiroz-Telles F."/>
            <person name="Attili D.S."/>
            <person name="Gorbushina A."/>
        </authorList>
    </citation>
    <scope>NUCLEOTIDE SEQUENCE [LARGE SCALE GENOMIC DNA]</scope>
    <source>
        <strain evidence="7 8">CBS 125763</strain>
    </source>
</reference>
<dbReference type="SUPFAM" id="SSF82282">
    <property type="entry name" value="Homocysteine S-methyltransferase"/>
    <property type="match status" value="1"/>
</dbReference>
<evidence type="ECO:0000256" key="5">
    <source>
        <dbReference type="PROSITE-ProRule" id="PRU00333"/>
    </source>
</evidence>
<feature type="domain" description="Hcy-binding" evidence="6">
    <location>
        <begin position="1"/>
        <end position="327"/>
    </location>
</feature>
<dbReference type="GO" id="GO:0009086">
    <property type="term" value="P:methionine biosynthetic process"/>
    <property type="evidence" value="ECO:0007669"/>
    <property type="project" value="TreeGrafter"/>
</dbReference>
<gene>
    <name evidence="7" type="ORF">AYL99_05377</name>
</gene>
<proteinExistence type="predicted"/>
<evidence type="ECO:0000313" key="8">
    <source>
        <dbReference type="Proteomes" id="UP000078343"/>
    </source>
</evidence>
<comment type="cofactor">
    <cofactor evidence="5">
        <name>Zn(2+)</name>
        <dbReference type="ChEBI" id="CHEBI:29105"/>
    </cofactor>
</comment>
<dbReference type="GO" id="GO:0008898">
    <property type="term" value="F:S-adenosylmethionine-homocysteine S-methyltransferase activity"/>
    <property type="evidence" value="ECO:0007669"/>
    <property type="project" value="TreeGrafter"/>
</dbReference>
<feature type="binding site" evidence="5">
    <location>
        <position position="312"/>
    </location>
    <ligand>
        <name>Zn(2+)</name>
        <dbReference type="ChEBI" id="CHEBI:29105"/>
    </ligand>
</feature>
<evidence type="ECO:0000313" key="7">
    <source>
        <dbReference type="EMBL" id="OAP60375.1"/>
    </source>
</evidence>
<dbReference type="PROSITE" id="PS50970">
    <property type="entry name" value="HCY"/>
    <property type="match status" value="1"/>
</dbReference>
<evidence type="ECO:0000259" key="6">
    <source>
        <dbReference type="PROSITE" id="PS50970"/>
    </source>
</evidence>
<dbReference type="InterPro" id="IPR051486">
    <property type="entry name" value="Hcy_S-methyltransferase"/>
</dbReference>
<dbReference type="PANTHER" id="PTHR46015">
    <property type="entry name" value="ZGC:172121"/>
    <property type="match status" value="1"/>
</dbReference>
<protein>
    <recommendedName>
        <fullName evidence="6">Hcy-binding domain-containing protein</fullName>
    </recommendedName>
</protein>
<feature type="binding site" evidence="5">
    <location>
        <position position="313"/>
    </location>
    <ligand>
        <name>Zn(2+)</name>
        <dbReference type="ChEBI" id="CHEBI:29105"/>
    </ligand>
</feature>
<dbReference type="Gene3D" id="3.20.20.330">
    <property type="entry name" value="Homocysteine-binding-like domain"/>
    <property type="match status" value="1"/>
</dbReference>
<dbReference type="Pfam" id="PF02574">
    <property type="entry name" value="S-methyl_trans"/>
    <property type="match status" value="1"/>
</dbReference>
<dbReference type="InterPro" id="IPR036589">
    <property type="entry name" value="HCY_dom_sf"/>
</dbReference>
<dbReference type="EMBL" id="LVYI01000004">
    <property type="protein sequence ID" value="OAP60375.1"/>
    <property type="molecule type" value="Genomic_DNA"/>
</dbReference>
<dbReference type="GO" id="GO:0033528">
    <property type="term" value="P:S-methylmethionine cycle"/>
    <property type="evidence" value="ECO:0007669"/>
    <property type="project" value="TreeGrafter"/>
</dbReference>